<dbReference type="AlphaFoldDB" id="A0A1Z1MTX0"/>
<dbReference type="Gene3D" id="1.10.287.3980">
    <property type="match status" value="1"/>
</dbReference>
<dbReference type="GO" id="GO:0006412">
    <property type="term" value="P:translation"/>
    <property type="evidence" value="ECO:0007669"/>
    <property type="project" value="InterPro"/>
</dbReference>
<evidence type="ECO:0000256" key="3">
    <source>
        <dbReference type="ARBA" id="ARBA00023274"/>
    </source>
</evidence>
<dbReference type="GO" id="GO:1990904">
    <property type="term" value="C:ribonucleoprotein complex"/>
    <property type="evidence" value="ECO:0007669"/>
    <property type="project" value="UniProtKB-KW"/>
</dbReference>
<dbReference type="EMBL" id="MF101456">
    <property type="protein sequence ID" value="ARW69221.1"/>
    <property type="molecule type" value="Genomic_DNA"/>
</dbReference>
<dbReference type="NCBIfam" id="TIGR01030">
    <property type="entry name" value="rpmH_bact"/>
    <property type="match status" value="1"/>
</dbReference>
<keyword evidence="2 4" id="KW-0689">Ribosomal protein</keyword>
<dbReference type="GO" id="GO:0005840">
    <property type="term" value="C:ribosome"/>
    <property type="evidence" value="ECO:0007669"/>
    <property type="project" value="UniProtKB-KW"/>
</dbReference>
<protein>
    <submittedName>
        <fullName evidence="4">Ribosomal protein L34</fullName>
    </submittedName>
</protein>
<evidence type="ECO:0000256" key="2">
    <source>
        <dbReference type="ARBA" id="ARBA00022980"/>
    </source>
</evidence>
<dbReference type="InterPro" id="IPR000271">
    <property type="entry name" value="Ribosomal_bL34"/>
</dbReference>
<dbReference type="Pfam" id="PF00468">
    <property type="entry name" value="Ribosomal_L34"/>
    <property type="match status" value="1"/>
</dbReference>
<comment type="similarity">
    <text evidence="1">Belongs to the bacterial ribosomal protein bL34 family.</text>
</comment>
<name>A0A1Z1MTX0_9FLOR</name>
<keyword evidence="4" id="KW-0150">Chloroplast</keyword>
<gene>
    <name evidence="4" type="primary">rpl34</name>
</gene>
<reference evidence="4" key="1">
    <citation type="journal article" date="2017" name="J. Phycol.">
        <title>Analysis of chloroplast genomes and a supermatrix inform reclassification of the Rhodomelaceae (Rhodophyta).</title>
        <authorList>
            <person name="Diaz-Tapia P."/>
            <person name="Maggs C.A."/>
            <person name="West J.A."/>
            <person name="Verbruggen H."/>
        </authorList>
    </citation>
    <scope>NUCLEOTIDE SEQUENCE</scope>
    <source>
        <strain evidence="4">PD1760</strain>
    </source>
</reference>
<sequence length="40" mass="4759">MKTSTNLKKKRKNGFLTRMKTNNGQNIINAKRKKKRKIIK</sequence>
<keyword evidence="3" id="KW-0687">Ribonucleoprotein</keyword>
<dbReference type="GO" id="GO:0003735">
    <property type="term" value="F:structural constituent of ribosome"/>
    <property type="evidence" value="ECO:0007669"/>
    <property type="project" value="InterPro"/>
</dbReference>
<accession>A0A1Z1MTX0</accession>
<proteinExistence type="inferred from homology"/>
<geneLocation type="chloroplast" evidence="4"/>
<evidence type="ECO:0000313" key="4">
    <source>
        <dbReference type="EMBL" id="ARW69221.1"/>
    </source>
</evidence>
<organism evidence="4">
    <name type="scientific">Polysiphonia sp</name>
    <dbReference type="NCBI Taxonomy" id="1967842"/>
    <lineage>
        <taxon>Eukaryota</taxon>
        <taxon>Rhodophyta</taxon>
        <taxon>Florideophyceae</taxon>
        <taxon>Rhodymeniophycidae</taxon>
        <taxon>Ceramiales</taxon>
        <taxon>Rhodomelaceae</taxon>
        <taxon>Polysiphonioideae</taxon>
        <taxon>Polysiphonia</taxon>
    </lineage>
</organism>
<keyword evidence="4" id="KW-0934">Plastid</keyword>
<evidence type="ECO:0000256" key="1">
    <source>
        <dbReference type="ARBA" id="ARBA00010111"/>
    </source>
</evidence>